<name>A0A1E3BEK9_ASPCR</name>
<accession>A0A1E3BEK9</accession>
<reference evidence="14 15" key="1">
    <citation type="journal article" date="2016" name="BMC Genomics">
        <title>Comparative genomic and transcriptomic analyses of the Fuzhuan brick tea-fermentation fungus Aspergillus cristatus.</title>
        <authorList>
            <person name="Ge Y."/>
            <person name="Wang Y."/>
            <person name="Liu Y."/>
            <person name="Tan Y."/>
            <person name="Ren X."/>
            <person name="Zhang X."/>
            <person name="Hyde K.D."/>
            <person name="Liu Y."/>
            <person name="Liu Z."/>
        </authorList>
    </citation>
    <scope>NUCLEOTIDE SEQUENCE [LARGE SCALE GENOMIC DNA]</scope>
    <source>
        <strain evidence="14 15">GZAAS20.1005</strain>
    </source>
</reference>
<dbReference type="Proteomes" id="UP000094569">
    <property type="component" value="Unassembled WGS sequence"/>
</dbReference>
<feature type="disulfide bond" evidence="9">
    <location>
        <begin position="68"/>
        <end position="82"/>
    </location>
</feature>
<keyword evidence="7" id="KW-0119">Carbohydrate metabolism</keyword>
<dbReference type="OrthoDB" id="407355at2759"/>
<gene>
    <name evidence="14" type="ORF">SI65_04376</name>
</gene>
<dbReference type="CDD" id="cd00035">
    <property type="entry name" value="ChtBD1"/>
    <property type="match status" value="1"/>
</dbReference>
<keyword evidence="5" id="KW-0378">Hydrolase</keyword>
<dbReference type="InterPro" id="IPR011330">
    <property type="entry name" value="Glyco_hydro/deAcase_b/a-brl"/>
</dbReference>
<keyword evidence="9" id="KW-1015">Disulfide bond</keyword>
<dbReference type="PANTHER" id="PTHR46471">
    <property type="entry name" value="CHITIN DEACETYLASE"/>
    <property type="match status" value="1"/>
</dbReference>
<dbReference type="SUPFAM" id="SSF88713">
    <property type="entry name" value="Glycoside hydrolase/deacetylase"/>
    <property type="match status" value="1"/>
</dbReference>
<evidence type="ECO:0008006" key="16">
    <source>
        <dbReference type="Google" id="ProtNLM"/>
    </source>
</evidence>
<protein>
    <recommendedName>
        <fullName evidence="16">Chitin deacetylase</fullName>
    </recommendedName>
</protein>
<dbReference type="CDD" id="cd10951">
    <property type="entry name" value="CE4_ClCDA_like"/>
    <property type="match status" value="1"/>
</dbReference>
<evidence type="ECO:0000256" key="10">
    <source>
        <dbReference type="SAM" id="MobiDB-lite"/>
    </source>
</evidence>
<feature type="signal peptide" evidence="11">
    <location>
        <begin position="1"/>
        <end position="20"/>
    </location>
</feature>
<evidence type="ECO:0000256" key="6">
    <source>
        <dbReference type="ARBA" id="ARBA00023026"/>
    </source>
</evidence>
<evidence type="ECO:0000256" key="5">
    <source>
        <dbReference type="ARBA" id="ARBA00022801"/>
    </source>
</evidence>
<feature type="disulfide bond" evidence="9">
    <location>
        <begin position="63"/>
        <end position="75"/>
    </location>
</feature>
<evidence type="ECO:0000256" key="2">
    <source>
        <dbReference type="ARBA" id="ARBA00022669"/>
    </source>
</evidence>
<dbReference type="CDD" id="cd11618">
    <property type="entry name" value="ChtBD1_1"/>
    <property type="match status" value="1"/>
</dbReference>
<dbReference type="SMART" id="SM00270">
    <property type="entry name" value="ChtBD1"/>
    <property type="match status" value="2"/>
</dbReference>
<evidence type="ECO:0000313" key="14">
    <source>
        <dbReference type="EMBL" id="ODM19392.1"/>
    </source>
</evidence>
<dbReference type="PANTHER" id="PTHR46471:SF4">
    <property type="entry name" value="CHITIN DEACETYLASE"/>
    <property type="match status" value="1"/>
</dbReference>
<dbReference type="STRING" id="573508.A0A1E3BEK9"/>
<dbReference type="GO" id="GO:0005975">
    <property type="term" value="P:carbohydrate metabolic process"/>
    <property type="evidence" value="ECO:0007669"/>
    <property type="project" value="InterPro"/>
</dbReference>
<evidence type="ECO:0000259" key="13">
    <source>
        <dbReference type="PROSITE" id="PS51677"/>
    </source>
</evidence>
<keyword evidence="3" id="KW-0479">Metal-binding</keyword>
<dbReference type="GO" id="GO:0008061">
    <property type="term" value="F:chitin binding"/>
    <property type="evidence" value="ECO:0007669"/>
    <property type="project" value="UniProtKB-UniRule"/>
</dbReference>
<dbReference type="EMBL" id="JXNT01000004">
    <property type="protein sequence ID" value="ODM19392.1"/>
    <property type="molecule type" value="Genomic_DNA"/>
</dbReference>
<keyword evidence="4 11" id="KW-0732">Signal</keyword>
<dbReference type="VEuPathDB" id="FungiDB:SI65_04376"/>
<feature type="compositionally biased region" description="Polar residues" evidence="10">
    <location>
        <begin position="22"/>
        <end position="40"/>
    </location>
</feature>
<feature type="chain" id="PRO_5009123625" description="Chitin deacetylase" evidence="11">
    <location>
        <begin position="21"/>
        <end position="488"/>
    </location>
</feature>
<dbReference type="InterPro" id="IPR001002">
    <property type="entry name" value="Chitin-bd_1"/>
</dbReference>
<feature type="region of interest" description="Disordered" evidence="10">
    <location>
        <begin position="22"/>
        <end position="46"/>
    </location>
</feature>
<evidence type="ECO:0000256" key="4">
    <source>
        <dbReference type="ARBA" id="ARBA00022729"/>
    </source>
</evidence>
<evidence type="ECO:0000256" key="3">
    <source>
        <dbReference type="ARBA" id="ARBA00022723"/>
    </source>
</evidence>
<feature type="domain" description="NodB homology" evidence="13">
    <location>
        <begin position="130"/>
        <end position="327"/>
    </location>
</feature>
<dbReference type="PROSITE" id="PS51677">
    <property type="entry name" value="NODB"/>
    <property type="match status" value="1"/>
</dbReference>
<feature type="disulfide bond" evidence="9">
    <location>
        <begin position="393"/>
        <end position="407"/>
    </location>
</feature>
<keyword evidence="2 9" id="KW-0147">Chitin-binding</keyword>
<evidence type="ECO:0000256" key="11">
    <source>
        <dbReference type="SAM" id="SignalP"/>
    </source>
</evidence>
<evidence type="ECO:0000256" key="7">
    <source>
        <dbReference type="ARBA" id="ARBA00023277"/>
    </source>
</evidence>
<comment type="caution">
    <text evidence="14">The sequence shown here is derived from an EMBL/GenBank/DDBJ whole genome shotgun (WGS) entry which is preliminary data.</text>
</comment>
<evidence type="ECO:0000256" key="1">
    <source>
        <dbReference type="ARBA" id="ARBA00001941"/>
    </source>
</evidence>
<dbReference type="SUPFAM" id="SSF57016">
    <property type="entry name" value="Plant lectins/antimicrobial peptides"/>
    <property type="match status" value="2"/>
</dbReference>
<keyword evidence="6" id="KW-0843">Virulence</keyword>
<keyword evidence="15" id="KW-1185">Reference proteome</keyword>
<organism evidence="14 15">
    <name type="scientific">Aspergillus cristatus</name>
    <name type="common">Chinese Fuzhuan brick tea-fermentation fungus</name>
    <name type="synonym">Eurotium cristatum</name>
    <dbReference type="NCBI Taxonomy" id="573508"/>
    <lineage>
        <taxon>Eukaryota</taxon>
        <taxon>Fungi</taxon>
        <taxon>Dikarya</taxon>
        <taxon>Ascomycota</taxon>
        <taxon>Pezizomycotina</taxon>
        <taxon>Eurotiomycetes</taxon>
        <taxon>Eurotiomycetidae</taxon>
        <taxon>Eurotiales</taxon>
        <taxon>Aspergillaceae</taxon>
        <taxon>Aspergillus</taxon>
        <taxon>Aspergillus subgen. Aspergillus</taxon>
    </lineage>
</organism>
<dbReference type="Gene3D" id="3.20.20.370">
    <property type="entry name" value="Glycoside hydrolase/deacetylase"/>
    <property type="match status" value="1"/>
</dbReference>
<dbReference type="GO" id="GO:0046872">
    <property type="term" value="F:metal ion binding"/>
    <property type="evidence" value="ECO:0007669"/>
    <property type="project" value="UniProtKB-KW"/>
</dbReference>
<dbReference type="Gene3D" id="3.30.60.10">
    <property type="entry name" value="Endochitinase-like"/>
    <property type="match status" value="2"/>
</dbReference>
<dbReference type="GO" id="GO:0016810">
    <property type="term" value="F:hydrolase activity, acting on carbon-nitrogen (but not peptide) bonds"/>
    <property type="evidence" value="ECO:0007669"/>
    <property type="project" value="InterPro"/>
</dbReference>
<comment type="caution">
    <text evidence="9">Lacks conserved residue(s) required for the propagation of feature annotation.</text>
</comment>
<sequence length="488" mass="53159">MHLRDILAFSTLALAASVSARSITQPPKDNSPIVSATVDNGGQGSELRTENFENRCGPKYGKCGKGKCCSTAGYCGSSKAHCRSPDCQIDFGHCDGLSSPEGPSTEKIRRPKVGTVPYGPNVIRSCAVPGTVALTFDDGPREYTEELLDLLERYNAKATFFITGNNGGKGPIDDFDMPWSTLIRRMRLEGHQIASHTWSHQDLSKISHDQRKDQLLKNEMALRNILGSFPTYMRPPYSSCLPESGCLDDLGKLGYHVVLYDLDTSDYAHDSPEAIQVSKDIFNRALDPWKVTDKSWLVIAHDVHEQTVHNLTEHMLRKIRDHGYHAVTVGQCLNDPEEYWYREDSHGPLHLDKESKESRKKDNKSKSSTFKAITLDGTCGVNVTCVGSAFGPCCSSAGYCGNTTAHCSTGCQPDFGRCFWPGSDKVLPNGTTIGIPAKPKDTAAGWLPIDKDKDAAKKPAKSEAGSLLKTGTSVTTLALLTSAAVLLS</sequence>
<feature type="domain" description="Chitin-binding type-1" evidence="12">
    <location>
        <begin position="53"/>
        <end position="96"/>
    </location>
</feature>
<dbReference type="InterPro" id="IPR002509">
    <property type="entry name" value="NODB_dom"/>
</dbReference>
<keyword evidence="8" id="KW-0170">Cobalt</keyword>
<evidence type="ECO:0000256" key="9">
    <source>
        <dbReference type="PROSITE-ProRule" id="PRU00261"/>
    </source>
</evidence>
<proteinExistence type="predicted"/>
<evidence type="ECO:0000313" key="15">
    <source>
        <dbReference type="Proteomes" id="UP000094569"/>
    </source>
</evidence>
<dbReference type="InterPro" id="IPR036861">
    <property type="entry name" value="Endochitinase-like_sf"/>
</dbReference>
<evidence type="ECO:0000259" key="12">
    <source>
        <dbReference type="PROSITE" id="PS50941"/>
    </source>
</evidence>
<evidence type="ECO:0000256" key="8">
    <source>
        <dbReference type="ARBA" id="ARBA00023285"/>
    </source>
</evidence>
<feature type="domain" description="Chitin-binding type-1" evidence="12">
    <location>
        <begin position="376"/>
        <end position="420"/>
    </location>
</feature>
<dbReference type="PROSITE" id="PS50941">
    <property type="entry name" value="CHIT_BIND_I_2"/>
    <property type="match status" value="2"/>
</dbReference>
<comment type="cofactor">
    <cofactor evidence="1">
        <name>Co(2+)</name>
        <dbReference type="ChEBI" id="CHEBI:48828"/>
    </cofactor>
</comment>
<dbReference type="Pfam" id="PF01522">
    <property type="entry name" value="Polysacc_deac_1"/>
    <property type="match status" value="1"/>
</dbReference>
<feature type="disulfide bond" evidence="9">
    <location>
        <begin position="379"/>
        <end position="394"/>
    </location>
</feature>
<dbReference type="AlphaFoldDB" id="A0A1E3BEK9"/>